<dbReference type="PANTHER" id="PTHR43294:SF20">
    <property type="entry name" value="P-TYPE ATPASE"/>
    <property type="match status" value="1"/>
</dbReference>
<evidence type="ECO:0000256" key="7">
    <source>
        <dbReference type="ARBA" id="ARBA00022989"/>
    </source>
</evidence>
<feature type="transmembrane region" description="Helical" evidence="9">
    <location>
        <begin position="778"/>
        <end position="798"/>
    </location>
</feature>
<accession>A0A1A6DTF9</accession>
<dbReference type="Gene3D" id="3.40.1110.10">
    <property type="entry name" value="Calcium-transporting ATPase, cytoplasmic domain N"/>
    <property type="match status" value="2"/>
</dbReference>
<dbReference type="Pfam" id="PF00702">
    <property type="entry name" value="Hydrolase"/>
    <property type="match status" value="1"/>
</dbReference>
<dbReference type="RefSeq" id="WP_068608445.1">
    <property type="nucleotide sequence ID" value="NZ_LZDH01000056.1"/>
</dbReference>
<dbReference type="InterPro" id="IPR001757">
    <property type="entry name" value="P_typ_ATPase"/>
</dbReference>
<feature type="transmembrane region" description="Helical" evidence="9">
    <location>
        <begin position="637"/>
        <end position="656"/>
    </location>
</feature>
<dbReference type="InterPro" id="IPR018303">
    <property type="entry name" value="ATPase_P-typ_P_site"/>
</dbReference>
<evidence type="ECO:0000256" key="9">
    <source>
        <dbReference type="SAM" id="Phobius"/>
    </source>
</evidence>
<organism evidence="11 12">
    <name type="scientific">Tepidimonas fonticaldi</name>
    <dbReference type="NCBI Taxonomy" id="1101373"/>
    <lineage>
        <taxon>Bacteria</taxon>
        <taxon>Pseudomonadati</taxon>
        <taxon>Pseudomonadota</taxon>
        <taxon>Betaproteobacteria</taxon>
        <taxon>Burkholderiales</taxon>
        <taxon>Tepidimonas</taxon>
    </lineage>
</organism>
<dbReference type="GO" id="GO:0030007">
    <property type="term" value="P:intracellular potassium ion homeostasis"/>
    <property type="evidence" value="ECO:0007669"/>
    <property type="project" value="TreeGrafter"/>
</dbReference>
<evidence type="ECO:0000313" key="12">
    <source>
        <dbReference type="Proteomes" id="UP000091969"/>
    </source>
</evidence>
<keyword evidence="3 9" id="KW-0812">Transmembrane</keyword>
<evidence type="ECO:0000256" key="3">
    <source>
        <dbReference type="ARBA" id="ARBA00022692"/>
    </source>
</evidence>
<keyword evidence="6" id="KW-1278">Translocase</keyword>
<dbReference type="OrthoDB" id="9814270at2"/>
<dbReference type="Gene3D" id="3.40.50.1000">
    <property type="entry name" value="HAD superfamily/HAD-like"/>
    <property type="match status" value="3"/>
</dbReference>
<dbReference type="GO" id="GO:0005886">
    <property type="term" value="C:plasma membrane"/>
    <property type="evidence" value="ECO:0007669"/>
    <property type="project" value="TreeGrafter"/>
</dbReference>
<dbReference type="InterPro" id="IPR023299">
    <property type="entry name" value="ATPase_P-typ_cyto_dom_N"/>
</dbReference>
<dbReference type="InterPro" id="IPR036412">
    <property type="entry name" value="HAD-like_sf"/>
</dbReference>
<dbReference type="InterPro" id="IPR050510">
    <property type="entry name" value="Cation_transp_ATPase_P-type"/>
</dbReference>
<keyword evidence="7 9" id="KW-1133">Transmembrane helix</keyword>
<dbReference type="GO" id="GO:0005524">
    <property type="term" value="F:ATP binding"/>
    <property type="evidence" value="ECO:0007669"/>
    <property type="project" value="UniProtKB-KW"/>
</dbReference>
<dbReference type="Proteomes" id="UP000091969">
    <property type="component" value="Unassembled WGS sequence"/>
</dbReference>
<dbReference type="InterPro" id="IPR006068">
    <property type="entry name" value="ATPase_P-typ_cation-transptr_C"/>
</dbReference>
<dbReference type="GO" id="GO:0006883">
    <property type="term" value="P:intracellular sodium ion homeostasis"/>
    <property type="evidence" value="ECO:0007669"/>
    <property type="project" value="TreeGrafter"/>
</dbReference>
<dbReference type="Pfam" id="PF00122">
    <property type="entry name" value="E1-E2_ATPase"/>
    <property type="match status" value="1"/>
</dbReference>
<feature type="domain" description="Cation-transporting P-type ATPase N-terminal" evidence="10">
    <location>
        <begin position="1"/>
        <end position="63"/>
    </location>
</feature>
<keyword evidence="12" id="KW-1185">Reference proteome</keyword>
<dbReference type="SUPFAM" id="SSF81665">
    <property type="entry name" value="Calcium ATPase, transmembrane domain M"/>
    <property type="match status" value="1"/>
</dbReference>
<dbReference type="InterPro" id="IPR023214">
    <property type="entry name" value="HAD_sf"/>
</dbReference>
<dbReference type="AlphaFoldDB" id="A0A1A6DTF9"/>
<dbReference type="SUPFAM" id="SSF81660">
    <property type="entry name" value="Metal cation-transporting ATPase, ATP-binding domain N"/>
    <property type="match status" value="1"/>
</dbReference>
<protein>
    <submittedName>
        <fullName evidence="11">ATPase</fullName>
    </submittedName>
</protein>
<feature type="transmembrane region" description="Helical" evidence="9">
    <location>
        <begin position="216"/>
        <end position="237"/>
    </location>
</feature>
<dbReference type="PRINTS" id="PR00120">
    <property type="entry name" value="HATPASE"/>
</dbReference>
<comment type="subcellular location">
    <subcellularLocation>
        <location evidence="1">Membrane</location>
        <topology evidence="1">Multi-pass membrane protein</topology>
    </subcellularLocation>
</comment>
<dbReference type="SMART" id="SM00831">
    <property type="entry name" value="Cation_ATPase_N"/>
    <property type="match status" value="1"/>
</dbReference>
<dbReference type="SFLD" id="SFLDS00003">
    <property type="entry name" value="Haloacid_Dehalogenase"/>
    <property type="match status" value="1"/>
</dbReference>
<dbReference type="GO" id="GO:0036376">
    <property type="term" value="P:sodium ion export across plasma membrane"/>
    <property type="evidence" value="ECO:0007669"/>
    <property type="project" value="TreeGrafter"/>
</dbReference>
<dbReference type="SUPFAM" id="SSF81653">
    <property type="entry name" value="Calcium ATPase, transduction domain A"/>
    <property type="match status" value="1"/>
</dbReference>
<dbReference type="Pfam" id="PF00690">
    <property type="entry name" value="Cation_ATPase_N"/>
    <property type="match status" value="1"/>
</dbReference>
<evidence type="ECO:0000256" key="8">
    <source>
        <dbReference type="ARBA" id="ARBA00023136"/>
    </source>
</evidence>
<dbReference type="SUPFAM" id="SSF56784">
    <property type="entry name" value="HAD-like"/>
    <property type="match status" value="1"/>
</dbReference>
<keyword evidence="5" id="KW-0067">ATP-binding</keyword>
<evidence type="ECO:0000313" key="11">
    <source>
        <dbReference type="EMBL" id="OBS30217.1"/>
    </source>
</evidence>
<dbReference type="InterPro" id="IPR008250">
    <property type="entry name" value="ATPase_P-typ_transduc_dom_A_sf"/>
</dbReference>
<proteinExistence type="inferred from homology"/>
<dbReference type="PANTHER" id="PTHR43294">
    <property type="entry name" value="SODIUM/POTASSIUM-TRANSPORTING ATPASE SUBUNIT ALPHA"/>
    <property type="match status" value="1"/>
</dbReference>
<dbReference type="PRINTS" id="PR00119">
    <property type="entry name" value="CATATPASE"/>
</dbReference>
<gene>
    <name evidence="11" type="ORF">A9O67_03945</name>
</gene>
<evidence type="ECO:0000256" key="6">
    <source>
        <dbReference type="ARBA" id="ARBA00022967"/>
    </source>
</evidence>
<sequence>MGTPPPVHGLSAEEAARRLARDGPNALPRPPRRTALRILAEVAREPMFQLLAAAVALYWLLGDQTEALGLLVFLGVIVGITLVQERRTERVLEALRDLTSPRALVWRDGQPCRIGGTEVVVGDWLELTEGDRVPADAVLRQANDLAIDESLLTGESLPVAKDGAGTPVYAGTMVVAGRGLAEVTATGAASRIGRIGTLLGTVETEATPLHVQTRRLVRWFSVLGLAVSVVVGLAYAWTRGDWLGGMLAGITLAMSLLPQEFLLILTVFLTMGAWRLSRHRVLTRQPAAIEALGAATVLCTDKTGTLTENRMAVDTLVAMTPEGESVQRWSAADGPVPADLWGLLTPALLACEPQPFDAMERALHATARAAGVSLPPACELVHEYPLSAEWPVMTHAWRNKGPDDARAEGGVVVAAKGAPEAVARLCRLPPVAAQRVAAEAQALAGRGMRVLGVAQARWSGGDWPESPAGFAFEWRGLVALADPLRAGVPAAVAECRRAGIRVVMITGDHAGTAAAIARAAGMDVRRVLQGDALEALDDAALRACVAETDVFARVTPPQKLRIVQALKARGEVVAMTGDGVNDAPSLRAAHIGIAMGGRGTDVAREAAALVLLDDDFSTLVRGVRLGRRIDDNLRKGLRFVFAVHVPIAGLALLPLLAGWPLLLTPLHIAFLEIVIDPVGSIVFEAEREEADVMARPPHDPAAPLFSPAMMVQSLLQGTLVLGAVAGFYAWLLAQPVGEAAARAAAFVALVAGNMALVLANRTRHGDWRTALRPDNPALLGVLGATGALLAALLGVPPLRALFGFALPPASLLGAAVGIGVGLLAVLLVLRRAQASWLHR</sequence>
<dbReference type="GO" id="GO:0016887">
    <property type="term" value="F:ATP hydrolysis activity"/>
    <property type="evidence" value="ECO:0007669"/>
    <property type="project" value="InterPro"/>
</dbReference>
<dbReference type="InterPro" id="IPR004014">
    <property type="entry name" value="ATPase_P-typ_cation-transptr_N"/>
</dbReference>
<reference evidence="11 12" key="1">
    <citation type="submission" date="2016-06" db="EMBL/GenBank/DDBJ databases">
        <title>Genome sequence of Tepidimonas fonticaldi PL17.</title>
        <authorList>
            <person name="Pinnaka A.K."/>
        </authorList>
    </citation>
    <scope>NUCLEOTIDE SEQUENCE [LARGE SCALE GENOMIC DNA]</scope>
    <source>
        <strain evidence="11 12">PL17</strain>
    </source>
</reference>
<evidence type="ECO:0000256" key="1">
    <source>
        <dbReference type="ARBA" id="ARBA00004141"/>
    </source>
</evidence>
<comment type="similarity">
    <text evidence="2">Belongs to the cation transport ATPase (P-type) (TC 3.A.3) family. Type IIA subfamily.</text>
</comment>
<dbReference type="PROSITE" id="PS00154">
    <property type="entry name" value="ATPASE_E1_E2"/>
    <property type="match status" value="1"/>
</dbReference>
<dbReference type="SFLD" id="SFLDF00027">
    <property type="entry name" value="p-type_atpase"/>
    <property type="match status" value="1"/>
</dbReference>
<dbReference type="STRING" id="1101373.A9O67_03945"/>
<evidence type="ECO:0000256" key="5">
    <source>
        <dbReference type="ARBA" id="ARBA00022840"/>
    </source>
</evidence>
<keyword evidence="8 9" id="KW-0472">Membrane</keyword>
<dbReference type="NCBIfam" id="TIGR01494">
    <property type="entry name" value="ATPase_P-type"/>
    <property type="match status" value="2"/>
</dbReference>
<evidence type="ECO:0000259" key="10">
    <source>
        <dbReference type="SMART" id="SM00831"/>
    </source>
</evidence>
<dbReference type="Pfam" id="PF00689">
    <property type="entry name" value="Cation_ATPase_C"/>
    <property type="match status" value="1"/>
</dbReference>
<evidence type="ECO:0000256" key="2">
    <source>
        <dbReference type="ARBA" id="ARBA00005675"/>
    </source>
</evidence>
<dbReference type="Gene3D" id="1.20.1110.10">
    <property type="entry name" value="Calcium-transporting ATPase, transmembrane domain"/>
    <property type="match status" value="3"/>
</dbReference>
<keyword evidence="4" id="KW-0547">Nucleotide-binding</keyword>
<dbReference type="InterPro" id="IPR044492">
    <property type="entry name" value="P_typ_ATPase_HD_dom"/>
</dbReference>
<dbReference type="GO" id="GO:1990573">
    <property type="term" value="P:potassium ion import across plasma membrane"/>
    <property type="evidence" value="ECO:0007669"/>
    <property type="project" value="TreeGrafter"/>
</dbReference>
<dbReference type="Gene3D" id="2.70.150.10">
    <property type="entry name" value="Calcium-transporting ATPase, cytoplasmic transduction domain A"/>
    <property type="match status" value="1"/>
</dbReference>
<feature type="transmembrane region" description="Helical" evidence="9">
    <location>
        <begin position="810"/>
        <end position="829"/>
    </location>
</feature>
<feature type="transmembrane region" description="Helical" evidence="9">
    <location>
        <begin position="67"/>
        <end position="83"/>
    </location>
</feature>
<dbReference type="EMBL" id="LZDH01000056">
    <property type="protein sequence ID" value="OBS30217.1"/>
    <property type="molecule type" value="Genomic_DNA"/>
</dbReference>
<dbReference type="SFLD" id="SFLDG00002">
    <property type="entry name" value="C1.7:_P-type_atpase_like"/>
    <property type="match status" value="1"/>
</dbReference>
<dbReference type="InterPro" id="IPR059000">
    <property type="entry name" value="ATPase_P-type_domA"/>
</dbReference>
<evidence type="ECO:0000256" key="4">
    <source>
        <dbReference type="ARBA" id="ARBA00022741"/>
    </source>
</evidence>
<name>A0A1A6DTF9_9BURK</name>
<feature type="transmembrane region" description="Helical" evidence="9">
    <location>
        <begin position="714"/>
        <end position="733"/>
    </location>
</feature>
<dbReference type="GO" id="GO:1902600">
    <property type="term" value="P:proton transmembrane transport"/>
    <property type="evidence" value="ECO:0007669"/>
    <property type="project" value="TreeGrafter"/>
</dbReference>
<comment type="caution">
    <text evidence="11">The sequence shown here is derived from an EMBL/GenBank/DDBJ whole genome shotgun (WGS) entry which is preliminary data.</text>
</comment>
<dbReference type="GO" id="GO:0005391">
    <property type="term" value="F:P-type sodium:potassium-exchanging transporter activity"/>
    <property type="evidence" value="ECO:0007669"/>
    <property type="project" value="TreeGrafter"/>
</dbReference>
<feature type="transmembrane region" description="Helical" evidence="9">
    <location>
        <begin position="243"/>
        <end position="274"/>
    </location>
</feature>
<dbReference type="InterPro" id="IPR023298">
    <property type="entry name" value="ATPase_P-typ_TM_dom_sf"/>
</dbReference>